<dbReference type="PANTHER" id="PTHR43344">
    <property type="entry name" value="PHOSPHOSERINE PHOSPHATASE"/>
    <property type="match status" value="1"/>
</dbReference>
<evidence type="ECO:0000256" key="4">
    <source>
        <dbReference type="ARBA" id="ARBA00022842"/>
    </source>
</evidence>
<comment type="caution">
    <text evidence="6">The sequence shown here is derived from an EMBL/GenBank/DDBJ whole genome shotgun (WGS) entry which is preliminary data.</text>
</comment>
<dbReference type="FunFam" id="3.40.50.1000:FF:000025">
    <property type="entry name" value="HAD hydrolase, family IB"/>
    <property type="match status" value="1"/>
</dbReference>
<evidence type="ECO:0000313" key="6">
    <source>
        <dbReference type="EMBL" id="TNL97351.1"/>
    </source>
</evidence>
<name>A0A5C4U3B2_9CORY</name>
<evidence type="ECO:0000256" key="3">
    <source>
        <dbReference type="ARBA" id="ARBA00022801"/>
    </source>
</evidence>
<keyword evidence="5" id="KW-1133">Transmembrane helix</keyword>
<dbReference type="CDD" id="cd02612">
    <property type="entry name" value="HAD_PGPPase"/>
    <property type="match status" value="1"/>
</dbReference>
<dbReference type="GO" id="GO:0016787">
    <property type="term" value="F:hydrolase activity"/>
    <property type="evidence" value="ECO:0007669"/>
    <property type="project" value="UniProtKB-KW"/>
</dbReference>
<dbReference type="NCBIfam" id="TIGR01488">
    <property type="entry name" value="HAD-SF-IB"/>
    <property type="match status" value="1"/>
</dbReference>
<sequence length="268" mass="28750">MSPRPTAAFFDLDKTIIATSSALAFGREFMHNGLVTRAEAMHFSLVKASYLVSGQTSEQMDTTRDQLTALVAGWDVDEVQRITTEAMHSVVTPVIYAEARDLIRQHREAGRDVVIVSASVTHLVHPIAAELGIAPEDVIASELEVEQGRFTGEVLAYLKGPAKAEAMRAMAERRGYDMAGSYAYSDSATDVPMLEQVGNPVAVNPDRALKKAALERGWTIRSFKDPVPLVTLPTARDIGIGAGVLAGLAAVTAGSIWIAQRGRNSSAS</sequence>
<keyword evidence="2" id="KW-0479">Metal-binding</keyword>
<dbReference type="Gene3D" id="1.20.1440.100">
    <property type="entry name" value="SG protein - dephosphorylation function"/>
    <property type="match status" value="1"/>
</dbReference>
<gene>
    <name evidence="6" type="ORF">FHE74_06695</name>
</gene>
<dbReference type="SUPFAM" id="SSF56784">
    <property type="entry name" value="HAD-like"/>
    <property type="match status" value="1"/>
</dbReference>
<protein>
    <submittedName>
        <fullName evidence="6">HAD family hydrolase</fullName>
    </submittedName>
</protein>
<comment type="similarity">
    <text evidence="1">Belongs to the HAD-like hydrolase superfamily. SerB family.</text>
</comment>
<dbReference type="EMBL" id="VDHJ01000008">
    <property type="protein sequence ID" value="TNL97351.1"/>
    <property type="molecule type" value="Genomic_DNA"/>
</dbReference>
<keyword evidence="5" id="KW-0472">Membrane</keyword>
<dbReference type="Gene3D" id="3.40.50.1000">
    <property type="entry name" value="HAD superfamily/HAD-like"/>
    <property type="match status" value="1"/>
</dbReference>
<dbReference type="AlphaFoldDB" id="A0A5C4U3B2"/>
<dbReference type="Pfam" id="PF12710">
    <property type="entry name" value="HAD"/>
    <property type="match status" value="1"/>
</dbReference>
<accession>A0A5C4U3B2</accession>
<dbReference type="Proteomes" id="UP000312032">
    <property type="component" value="Unassembled WGS sequence"/>
</dbReference>
<dbReference type="InterPro" id="IPR023214">
    <property type="entry name" value="HAD_sf"/>
</dbReference>
<reference evidence="6 7" key="1">
    <citation type="submission" date="2019-06" db="EMBL/GenBank/DDBJ databases">
        <authorList>
            <person name="Li J."/>
        </authorList>
    </citation>
    <scope>NUCLEOTIDE SEQUENCE [LARGE SCALE GENOMIC DNA]</scope>
    <source>
        <strain evidence="6 7">LMG 28165</strain>
    </source>
</reference>
<evidence type="ECO:0000256" key="2">
    <source>
        <dbReference type="ARBA" id="ARBA00022723"/>
    </source>
</evidence>
<dbReference type="InterPro" id="IPR006385">
    <property type="entry name" value="HAD_hydro_SerB1"/>
</dbReference>
<evidence type="ECO:0000313" key="7">
    <source>
        <dbReference type="Proteomes" id="UP000312032"/>
    </source>
</evidence>
<organism evidence="6 7">
    <name type="scientific">Corynebacterium tapiri</name>
    <dbReference type="NCBI Taxonomy" id="1448266"/>
    <lineage>
        <taxon>Bacteria</taxon>
        <taxon>Bacillati</taxon>
        <taxon>Actinomycetota</taxon>
        <taxon>Actinomycetes</taxon>
        <taxon>Mycobacteriales</taxon>
        <taxon>Corynebacteriaceae</taxon>
        <taxon>Corynebacterium</taxon>
    </lineage>
</organism>
<dbReference type="NCBIfam" id="TIGR01490">
    <property type="entry name" value="HAD-SF-IB-hyp1"/>
    <property type="match status" value="1"/>
</dbReference>
<proteinExistence type="inferred from homology"/>
<keyword evidence="3 6" id="KW-0378">Hydrolase</keyword>
<feature type="transmembrane region" description="Helical" evidence="5">
    <location>
        <begin position="238"/>
        <end position="259"/>
    </location>
</feature>
<keyword evidence="5" id="KW-0812">Transmembrane</keyword>
<dbReference type="OrthoDB" id="25607at2"/>
<dbReference type="RefSeq" id="WP_139465732.1">
    <property type="nucleotide sequence ID" value="NZ_VDHJ01000008.1"/>
</dbReference>
<dbReference type="GO" id="GO:0046872">
    <property type="term" value="F:metal ion binding"/>
    <property type="evidence" value="ECO:0007669"/>
    <property type="project" value="UniProtKB-KW"/>
</dbReference>
<dbReference type="InterPro" id="IPR050582">
    <property type="entry name" value="HAD-like_SerB"/>
</dbReference>
<evidence type="ECO:0000256" key="1">
    <source>
        <dbReference type="ARBA" id="ARBA00009184"/>
    </source>
</evidence>
<evidence type="ECO:0000256" key="5">
    <source>
        <dbReference type="SAM" id="Phobius"/>
    </source>
</evidence>
<dbReference type="PANTHER" id="PTHR43344:SF13">
    <property type="entry name" value="PHOSPHATASE RV3661-RELATED"/>
    <property type="match status" value="1"/>
</dbReference>
<dbReference type="InterPro" id="IPR036412">
    <property type="entry name" value="HAD-like_sf"/>
</dbReference>
<keyword evidence="7" id="KW-1185">Reference proteome</keyword>
<keyword evidence="4" id="KW-0460">Magnesium</keyword>